<dbReference type="Pfam" id="PF00534">
    <property type="entry name" value="Glycos_transf_1"/>
    <property type="match status" value="1"/>
</dbReference>
<sequence length="297" mass="32151">AAARLVLSRRCRLIHAHWAFPAGLIGLAAARLTGRPLLLTVHGSDWRLARTRGGAAALLFARVARGASRIISVSKEITDYLLELGIPGEKVFTRPMGADERIFYDRKSSPAGQLRAGLSIISTRNLLPLYRVEDVIRAAAETRERLPGMALSIAGEGRQREELEALCRGLGLAERVTFTGRLEPQQLAERLSASRVYVSASPAEGTSVSLLEALACGCLPVVTDIPANREWVAHGENGLLFRPGNIEELSACLVRAAEDTGLAERAAARGPEIVARRGSWSGQLELIDKLYGELMTR</sequence>
<accession>A0A1F5Y9J8</accession>
<gene>
    <name evidence="3" type="ORF">A2Z86_00745</name>
</gene>
<feature type="domain" description="Glycosyltransferase subfamily 4-like N-terminal" evidence="2">
    <location>
        <begin position="3"/>
        <end position="99"/>
    </location>
</feature>
<evidence type="ECO:0000259" key="1">
    <source>
        <dbReference type="Pfam" id="PF00534"/>
    </source>
</evidence>
<dbReference type="SUPFAM" id="SSF53756">
    <property type="entry name" value="UDP-Glycosyltransferase/glycogen phosphorylase"/>
    <property type="match status" value="1"/>
</dbReference>
<organism evidence="3 4">
    <name type="scientific">Candidatus Glassbacteria bacterium GWA2_58_10</name>
    <dbReference type="NCBI Taxonomy" id="1817865"/>
    <lineage>
        <taxon>Bacteria</taxon>
        <taxon>Candidatus Glassiibacteriota</taxon>
    </lineage>
</organism>
<feature type="non-terminal residue" evidence="3">
    <location>
        <position position="1"/>
    </location>
</feature>
<reference evidence="3 4" key="1">
    <citation type="journal article" date="2016" name="Nat. Commun.">
        <title>Thousands of microbial genomes shed light on interconnected biogeochemical processes in an aquifer system.</title>
        <authorList>
            <person name="Anantharaman K."/>
            <person name="Brown C.T."/>
            <person name="Hug L.A."/>
            <person name="Sharon I."/>
            <person name="Castelle C.J."/>
            <person name="Probst A.J."/>
            <person name="Thomas B.C."/>
            <person name="Singh A."/>
            <person name="Wilkins M.J."/>
            <person name="Karaoz U."/>
            <person name="Brodie E.L."/>
            <person name="Williams K.H."/>
            <person name="Hubbard S.S."/>
            <person name="Banfield J.F."/>
        </authorList>
    </citation>
    <scope>NUCLEOTIDE SEQUENCE [LARGE SCALE GENOMIC DNA]</scope>
</reference>
<dbReference type="Proteomes" id="UP000176992">
    <property type="component" value="Unassembled WGS sequence"/>
</dbReference>
<feature type="domain" description="Glycosyl transferase family 1" evidence="1">
    <location>
        <begin position="120"/>
        <end position="270"/>
    </location>
</feature>
<dbReference type="AlphaFoldDB" id="A0A1F5Y9J8"/>
<evidence type="ECO:0000313" key="4">
    <source>
        <dbReference type="Proteomes" id="UP000176992"/>
    </source>
</evidence>
<protein>
    <recommendedName>
        <fullName evidence="5">Glycosyl transferase family 1</fullName>
    </recommendedName>
</protein>
<evidence type="ECO:0008006" key="5">
    <source>
        <dbReference type="Google" id="ProtNLM"/>
    </source>
</evidence>
<dbReference type="PANTHER" id="PTHR45947:SF11">
    <property type="entry name" value="SLR1508 PROTEIN"/>
    <property type="match status" value="1"/>
</dbReference>
<evidence type="ECO:0000259" key="2">
    <source>
        <dbReference type="Pfam" id="PF13439"/>
    </source>
</evidence>
<dbReference type="InterPro" id="IPR001296">
    <property type="entry name" value="Glyco_trans_1"/>
</dbReference>
<dbReference type="Gene3D" id="3.40.50.2000">
    <property type="entry name" value="Glycogen Phosphorylase B"/>
    <property type="match status" value="2"/>
</dbReference>
<dbReference type="InterPro" id="IPR028098">
    <property type="entry name" value="Glyco_trans_4-like_N"/>
</dbReference>
<dbReference type="PANTHER" id="PTHR45947">
    <property type="entry name" value="SULFOQUINOVOSYL TRANSFERASE SQD2"/>
    <property type="match status" value="1"/>
</dbReference>
<dbReference type="EMBL" id="MFIV01000248">
    <property type="protein sequence ID" value="OGF96905.1"/>
    <property type="molecule type" value="Genomic_DNA"/>
</dbReference>
<comment type="caution">
    <text evidence="3">The sequence shown here is derived from an EMBL/GenBank/DDBJ whole genome shotgun (WGS) entry which is preliminary data.</text>
</comment>
<proteinExistence type="predicted"/>
<dbReference type="GO" id="GO:0016757">
    <property type="term" value="F:glycosyltransferase activity"/>
    <property type="evidence" value="ECO:0007669"/>
    <property type="project" value="InterPro"/>
</dbReference>
<evidence type="ECO:0000313" key="3">
    <source>
        <dbReference type="EMBL" id="OGF96905.1"/>
    </source>
</evidence>
<dbReference type="Pfam" id="PF13439">
    <property type="entry name" value="Glyco_transf_4"/>
    <property type="match status" value="1"/>
</dbReference>
<dbReference type="InterPro" id="IPR050194">
    <property type="entry name" value="Glycosyltransferase_grp1"/>
</dbReference>
<name>A0A1F5Y9J8_9BACT</name>